<dbReference type="PANTHER" id="PTHR46227">
    <property type="entry name" value="GLUTAMATE RECEPTOR-INTERACTING PROTEIN GRIP"/>
    <property type="match status" value="1"/>
</dbReference>
<dbReference type="InterPro" id="IPR036034">
    <property type="entry name" value="PDZ_sf"/>
</dbReference>
<protein>
    <recommendedName>
        <fullName evidence="4">PDZ domain-containing protein</fullName>
    </recommendedName>
</protein>
<keyword evidence="6" id="KW-1185">Reference proteome</keyword>
<name>A0AAV8Y8U2_9CUCU</name>
<dbReference type="AlphaFoldDB" id="A0AAV8Y8U2"/>
<keyword evidence="2" id="KW-0963">Cytoplasm</keyword>
<comment type="caution">
    <text evidence="5">The sequence shown here is derived from an EMBL/GenBank/DDBJ whole genome shotgun (WGS) entry which is preliminary data.</text>
</comment>
<comment type="subcellular location">
    <subcellularLocation>
        <location evidence="1">Cytoplasm</location>
    </subcellularLocation>
</comment>
<accession>A0AAV8Y8U2</accession>
<dbReference type="InterPro" id="IPR001478">
    <property type="entry name" value="PDZ"/>
</dbReference>
<keyword evidence="3" id="KW-0677">Repeat</keyword>
<dbReference type="GO" id="GO:0098887">
    <property type="term" value="P:neurotransmitter receptor transport, endosome to postsynaptic membrane"/>
    <property type="evidence" value="ECO:0007669"/>
    <property type="project" value="TreeGrafter"/>
</dbReference>
<dbReference type="PANTHER" id="PTHR46227:SF2">
    <property type="entry name" value="FI03335P"/>
    <property type="match status" value="1"/>
</dbReference>
<dbReference type="Gene3D" id="2.30.42.10">
    <property type="match status" value="1"/>
</dbReference>
<evidence type="ECO:0000256" key="2">
    <source>
        <dbReference type="ARBA" id="ARBA00022490"/>
    </source>
</evidence>
<dbReference type="GO" id="GO:0005737">
    <property type="term" value="C:cytoplasm"/>
    <property type="evidence" value="ECO:0007669"/>
    <property type="project" value="UniProtKB-SubCell"/>
</dbReference>
<evidence type="ECO:0000313" key="6">
    <source>
        <dbReference type="Proteomes" id="UP001162156"/>
    </source>
</evidence>
<feature type="domain" description="PDZ" evidence="4">
    <location>
        <begin position="98"/>
        <end position="155"/>
    </location>
</feature>
<organism evidence="5 6">
    <name type="scientific">Rhamnusium bicolor</name>
    <dbReference type="NCBI Taxonomy" id="1586634"/>
    <lineage>
        <taxon>Eukaryota</taxon>
        <taxon>Metazoa</taxon>
        <taxon>Ecdysozoa</taxon>
        <taxon>Arthropoda</taxon>
        <taxon>Hexapoda</taxon>
        <taxon>Insecta</taxon>
        <taxon>Pterygota</taxon>
        <taxon>Neoptera</taxon>
        <taxon>Endopterygota</taxon>
        <taxon>Coleoptera</taxon>
        <taxon>Polyphaga</taxon>
        <taxon>Cucujiformia</taxon>
        <taxon>Chrysomeloidea</taxon>
        <taxon>Cerambycidae</taxon>
        <taxon>Lepturinae</taxon>
        <taxon>Rhagiini</taxon>
        <taxon>Rhamnusium</taxon>
    </lineage>
</organism>
<dbReference type="SUPFAM" id="SSF50156">
    <property type="entry name" value="PDZ domain-like"/>
    <property type="match status" value="1"/>
</dbReference>
<gene>
    <name evidence="5" type="ORF">NQ314_008616</name>
</gene>
<dbReference type="Pfam" id="PF00595">
    <property type="entry name" value="PDZ"/>
    <property type="match status" value="1"/>
</dbReference>
<evidence type="ECO:0000313" key="5">
    <source>
        <dbReference type="EMBL" id="KAJ8947393.1"/>
    </source>
</evidence>
<dbReference type="PROSITE" id="PS50106">
    <property type="entry name" value="PDZ"/>
    <property type="match status" value="1"/>
</dbReference>
<dbReference type="Proteomes" id="UP001162156">
    <property type="component" value="Unassembled WGS sequence"/>
</dbReference>
<proteinExistence type="predicted"/>
<evidence type="ECO:0000256" key="3">
    <source>
        <dbReference type="ARBA" id="ARBA00022737"/>
    </source>
</evidence>
<evidence type="ECO:0000256" key="1">
    <source>
        <dbReference type="ARBA" id="ARBA00004496"/>
    </source>
</evidence>
<evidence type="ECO:0000259" key="4">
    <source>
        <dbReference type="PROSITE" id="PS50106"/>
    </source>
</evidence>
<dbReference type="InterPro" id="IPR043545">
    <property type="entry name" value="GRIP1/2"/>
</dbReference>
<sequence length="167" mass="19364">MGNGSEIKDIESVLSEPLSYQEQDKDLTLTKNRKRDSQLQYYSDTEEIFCPSPLPLPNYNFTNTMKYENSFAQSPNSFIDRLPGTYSNESMLDNEIYHVTLYKDSIYDDYGFSVSDGLYEKGVYVNRIRKGGPADIVGLLKPYDRIIQVTNTTRVCFRAPYVLYYYN</sequence>
<reference evidence="5" key="1">
    <citation type="journal article" date="2023" name="Insect Mol. Biol.">
        <title>Genome sequencing provides insights into the evolution of gene families encoding plant cell wall-degrading enzymes in longhorned beetles.</title>
        <authorList>
            <person name="Shin N.R."/>
            <person name="Okamura Y."/>
            <person name="Kirsch R."/>
            <person name="Pauchet Y."/>
        </authorList>
    </citation>
    <scope>NUCLEOTIDE SEQUENCE</scope>
    <source>
        <strain evidence="5">RBIC_L_NR</strain>
    </source>
</reference>
<dbReference type="EMBL" id="JANEYF010002378">
    <property type="protein sequence ID" value="KAJ8947393.1"/>
    <property type="molecule type" value="Genomic_DNA"/>
</dbReference>